<dbReference type="GO" id="GO:0046872">
    <property type="term" value="F:metal ion binding"/>
    <property type="evidence" value="ECO:0007669"/>
    <property type="project" value="UniProtKB-KW"/>
</dbReference>
<feature type="chain" id="PRO_5024397266" description="Superoxide dismutase" evidence="7">
    <location>
        <begin position="25"/>
        <end position="247"/>
    </location>
</feature>
<dbReference type="PROSITE" id="PS00088">
    <property type="entry name" value="SOD_MN"/>
    <property type="match status" value="1"/>
</dbReference>
<dbReference type="InterPro" id="IPR019831">
    <property type="entry name" value="Mn/Fe_SOD_N"/>
</dbReference>
<dbReference type="PANTHER" id="PTHR42769">
    <property type="entry name" value="SUPEROXIDE DISMUTASE"/>
    <property type="match status" value="1"/>
</dbReference>
<evidence type="ECO:0000256" key="2">
    <source>
        <dbReference type="ARBA" id="ARBA00012682"/>
    </source>
</evidence>
<feature type="signal peptide" evidence="7">
    <location>
        <begin position="1"/>
        <end position="24"/>
    </location>
</feature>
<protein>
    <recommendedName>
        <fullName evidence="2 6">Superoxide dismutase</fullName>
        <ecNumber evidence="2 6">1.15.1.1</ecNumber>
    </recommendedName>
</protein>
<dbReference type="OrthoDB" id="9803125at2"/>
<evidence type="ECO:0000259" key="9">
    <source>
        <dbReference type="Pfam" id="PF02777"/>
    </source>
</evidence>
<comment type="similarity">
    <text evidence="1 6">Belongs to the iron/manganese superoxide dismutase family.</text>
</comment>
<evidence type="ECO:0000256" key="1">
    <source>
        <dbReference type="ARBA" id="ARBA00008714"/>
    </source>
</evidence>
<dbReference type="InterPro" id="IPR019833">
    <property type="entry name" value="Mn/Fe_SOD_BS"/>
</dbReference>
<dbReference type="InterPro" id="IPR019832">
    <property type="entry name" value="Mn/Fe_SOD_C"/>
</dbReference>
<feature type="binding site" evidence="5">
    <location>
        <position position="202"/>
    </location>
    <ligand>
        <name>Mn(2+)</name>
        <dbReference type="ChEBI" id="CHEBI:29035"/>
    </ligand>
</feature>
<dbReference type="PIRSF" id="PIRSF000349">
    <property type="entry name" value="SODismutase"/>
    <property type="match status" value="1"/>
</dbReference>
<dbReference type="GO" id="GO:0004784">
    <property type="term" value="F:superoxide dismutase activity"/>
    <property type="evidence" value="ECO:0007669"/>
    <property type="project" value="UniProtKB-EC"/>
</dbReference>
<evidence type="ECO:0000256" key="5">
    <source>
        <dbReference type="PIRSR" id="PIRSR000349-1"/>
    </source>
</evidence>
<dbReference type="InterPro" id="IPR001189">
    <property type="entry name" value="Mn/Fe_SOD"/>
</dbReference>
<dbReference type="InterPro" id="IPR036314">
    <property type="entry name" value="SOD_C_sf"/>
</dbReference>
<evidence type="ECO:0000256" key="3">
    <source>
        <dbReference type="ARBA" id="ARBA00022723"/>
    </source>
</evidence>
<dbReference type="SUPFAM" id="SSF54719">
    <property type="entry name" value="Fe,Mn superoxide dismutase (SOD), C-terminal domain"/>
    <property type="match status" value="1"/>
</dbReference>
<dbReference type="Pfam" id="PF02777">
    <property type="entry name" value="Sod_Fe_C"/>
    <property type="match status" value="1"/>
</dbReference>
<reference evidence="10 11" key="1">
    <citation type="submission" date="2019-11" db="EMBL/GenBank/DDBJ databases">
        <title>Comparative genomics of hydrocarbon-degrading Desulfosarcina strains.</title>
        <authorList>
            <person name="Watanabe M."/>
            <person name="Kojima H."/>
            <person name="Fukui M."/>
        </authorList>
    </citation>
    <scope>NUCLEOTIDE SEQUENCE [LARGE SCALE GENOMIC DNA]</scope>
    <source>
        <strain evidence="10 11">PL12</strain>
    </source>
</reference>
<dbReference type="EC" id="1.15.1.1" evidence="2 6"/>
<dbReference type="KEGG" id="dalk:DSCA_24680"/>
<feature type="domain" description="Manganese/iron superoxide dismutase C-terminal" evidence="9">
    <location>
        <begin position="132"/>
        <end position="231"/>
    </location>
</feature>
<evidence type="ECO:0000313" key="10">
    <source>
        <dbReference type="EMBL" id="BBO68538.1"/>
    </source>
</evidence>
<comment type="function">
    <text evidence="6">Destroys radicals which are normally produced within the cells and which are toxic to biological systems.</text>
</comment>
<name>A0A5K7YHW6_9BACT</name>
<dbReference type="Gene3D" id="1.10.287.990">
    <property type="entry name" value="Fe,Mn superoxide dismutase (SOD) domain"/>
    <property type="match status" value="1"/>
</dbReference>
<feature type="binding site" evidence="5">
    <location>
        <position position="64"/>
    </location>
    <ligand>
        <name>Mn(2+)</name>
        <dbReference type="ChEBI" id="CHEBI:29035"/>
    </ligand>
</feature>
<dbReference type="RefSeq" id="WP_155316688.1">
    <property type="nucleotide sequence ID" value="NZ_AP021874.1"/>
</dbReference>
<dbReference type="Pfam" id="PF00081">
    <property type="entry name" value="Sod_Fe_N"/>
    <property type="match status" value="1"/>
</dbReference>
<evidence type="ECO:0000259" key="8">
    <source>
        <dbReference type="Pfam" id="PF00081"/>
    </source>
</evidence>
<gene>
    <name evidence="10" type="primary">sodB</name>
    <name evidence="10" type="ORF">DSCA_24680</name>
</gene>
<accession>A0A5K7YHW6</accession>
<sequence>MAPFTVIGKRLISRLSLLAACAAAALFLVQCGGGGDATVFVKEPLPYSQDALAPFISADTMGFHYDKHYAGYVNNANRLIRGIGPAGNTPEAVIRMTAGDASRAAIFNNAAQAWNHAYFFKCLKPDGGGAPEGLLAEMIDASFGSFTDFKALFLTAAKDQFGSGWVWLVLDEGRLAVVAGANADTPLAHDLTPLFTVDVWEHAYYLDYQNRRVDFVKTVLDNLANWDFVAAQLEKAIPADEKVAADG</sequence>
<dbReference type="Proteomes" id="UP000427906">
    <property type="component" value="Chromosome"/>
</dbReference>
<evidence type="ECO:0000256" key="6">
    <source>
        <dbReference type="RuleBase" id="RU000414"/>
    </source>
</evidence>
<dbReference type="AlphaFoldDB" id="A0A5K7YHW6"/>
<keyword evidence="4 6" id="KW-0560">Oxidoreductase</keyword>
<feature type="domain" description="Manganese/iron superoxide dismutase N-terminal" evidence="8">
    <location>
        <begin position="44"/>
        <end position="123"/>
    </location>
</feature>
<keyword evidence="11" id="KW-1185">Reference proteome</keyword>
<keyword evidence="7" id="KW-0732">Signal</keyword>
<feature type="binding site" evidence="5">
    <location>
        <position position="198"/>
    </location>
    <ligand>
        <name>Mn(2+)</name>
        <dbReference type="ChEBI" id="CHEBI:29035"/>
    </ligand>
</feature>
<evidence type="ECO:0000256" key="4">
    <source>
        <dbReference type="ARBA" id="ARBA00023002"/>
    </source>
</evidence>
<proteinExistence type="inferred from homology"/>
<feature type="binding site" evidence="5">
    <location>
        <position position="116"/>
    </location>
    <ligand>
        <name>Mn(2+)</name>
        <dbReference type="ChEBI" id="CHEBI:29035"/>
    </ligand>
</feature>
<comment type="catalytic activity">
    <reaction evidence="6">
        <text>2 superoxide + 2 H(+) = H2O2 + O2</text>
        <dbReference type="Rhea" id="RHEA:20696"/>
        <dbReference type="ChEBI" id="CHEBI:15378"/>
        <dbReference type="ChEBI" id="CHEBI:15379"/>
        <dbReference type="ChEBI" id="CHEBI:16240"/>
        <dbReference type="ChEBI" id="CHEBI:18421"/>
        <dbReference type="EC" id="1.15.1.1"/>
    </reaction>
</comment>
<dbReference type="PANTHER" id="PTHR42769:SF3">
    <property type="entry name" value="SUPEROXIDE DISMUTASE [FE] 2, CHLOROPLASTIC"/>
    <property type="match status" value="1"/>
</dbReference>
<dbReference type="PRINTS" id="PR01703">
    <property type="entry name" value="MNSODISMTASE"/>
</dbReference>
<evidence type="ECO:0000256" key="7">
    <source>
        <dbReference type="SAM" id="SignalP"/>
    </source>
</evidence>
<keyword evidence="3 5" id="KW-0479">Metal-binding</keyword>
<dbReference type="EMBL" id="AP021874">
    <property type="protein sequence ID" value="BBO68538.1"/>
    <property type="molecule type" value="Genomic_DNA"/>
</dbReference>
<dbReference type="InterPro" id="IPR036324">
    <property type="entry name" value="Mn/Fe_SOD_N_sf"/>
</dbReference>
<dbReference type="SUPFAM" id="SSF46609">
    <property type="entry name" value="Fe,Mn superoxide dismutase (SOD), N-terminal domain"/>
    <property type="match status" value="1"/>
</dbReference>
<evidence type="ECO:0000313" key="11">
    <source>
        <dbReference type="Proteomes" id="UP000427906"/>
    </source>
</evidence>
<dbReference type="Gene3D" id="3.55.40.20">
    <property type="entry name" value="Iron/manganese superoxide dismutase, C-terminal domain"/>
    <property type="match status" value="1"/>
</dbReference>
<organism evidence="10 11">
    <name type="scientific">Desulfosarcina alkanivorans</name>
    <dbReference type="NCBI Taxonomy" id="571177"/>
    <lineage>
        <taxon>Bacteria</taxon>
        <taxon>Pseudomonadati</taxon>
        <taxon>Thermodesulfobacteriota</taxon>
        <taxon>Desulfobacteria</taxon>
        <taxon>Desulfobacterales</taxon>
        <taxon>Desulfosarcinaceae</taxon>
        <taxon>Desulfosarcina</taxon>
    </lineage>
</organism>